<organism evidence="1">
    <name type="scientific">Zooxanthella nutricula</name>
    <dbReference type="NCBI Taxonomy" id="1333877"/>
    <lineage>
        <taxon>Eukaryota</taxon>
        <taxon>Sar</taxon>
        <taxon>Alveolata</taxon>
        <taxon>Dinophyceae</taxon>
        <taxon>Peridiniales</taxon>
        <taxon>Peridiniales incertae sedis</taxon>
        <taxon>Zooxanthella</taxon>
    </lineage>
</organism>
<evidence type="ECO:0000313" key="1">
    <source>
        <dbReference type="EMBL" id="CAD9647274.1"/>
    </source>
</evidence>
<dbReference type="Gene3D" id="3.90.228.10">
    <property type="match status" value="1"/>
</dbReference>
<evidence type="ECO:0008006" key="2">
    <source>
        <dbReference type="Google" id="ProtNLM"/>
    </source>
</evidence>
<sequence length="404" mass="44668">MGNCLKAQCPDGAVYAASTTKDAAGPAHGATGSAADGGADVAADAAAEYDAYGEEDEYAAGPGASAAPEPGNTDVEAAYIRWGELGPPCSMLSDDLPDWRFELDASKWKSYTLEDSIVLDRFMEAFRKKQAIEEDPPRLAKVRLLRKECIVDLQALTCQVGDSRPRKLQRHAVKSGWLSNRYFFEAFKAALAGSGVTVDAHPEEMFDFRFNQDFRNLADDGRKLMRGGQPYQLPLGWKRFAVNVKGQYDDGDNKWLKEDDSGWAVAYHGTTGEGLTGILCTGFRVGDRQKFENDTGAGIYCTPLIDVAQHYSKPKKYQGHTVQIVLQLRVKPSAIKHITDSSATPFEKKYWVINNPAHIRAYGVLIRELSLLDYVPPEVMVYGKSNPHVQKILKELIDEHEANK</sequence>
<name>A0A6U6XFX2_9DINO</name>
<proteinExistence type="predicted"/>
<dbReference type="PANTHER" id="PTHR36649:SF28">
    <property type="entry name" value="UBIQUITIN-LIKE DOMAIN-CONTAINING PROTEIN"/>
    <property type="match status" value="1"/>
</dbReference>
<accession>A0A6U6XFX2</accession>
<dbReference type="AlphaFoldDB" id="A0A6U6XFX2"/>
<dbReference type="PANTHER" id="PTHR36649">
    <property type="entry name" value="UBIQUITIN-LIKE DOMAIN-CONTAINING PROTEIN"/>
    <property type="match status" value="1"/>
</dbReference>
<gene>
    <name evidence="1" type="ORF">BRAN1462_LOCUS65096</name>
</gene>
<dbReference type="SUPFAM" id="SSF56399">
    <property type="entry name" value="ADP-ribosylation"/>
    <property type="match status" value="1"/>
</dbReference>
<dbReference type="EMBL" id="HBGW01102980">
    <property type="protein sequence ID" value="CAD9647274.1"/>
    <property type="molecule type" value="Transcribed_RNA"/>
</dbReference>
<protein>
    <recommendedName>
        <fullName evidence="2">PARP catalytic domain-containing protein</fullName>
    </recommendedName>
</protein>
<reference evidence="1" key="1">
    <citation type="submission" date="2021-01" db="EMBL/GenBank/DDBJ databases">
        <authorList>
            <person name="Corre E."/>
            <person name="Pelletier E."/>
            <person name="Niang G."/>
            <person name="Scheremetjew M."/>
            <person name="Finn R."/>
            <person name="Kale V."/>
            <person name="Holt S."/>
            <person name="Cochrane G."/>
            <person name="Meng A."/>
            <person name="Brown T."/>
            <person name="Cohen L."/>
        </authorList>
    </citation>
    <scope>NUCLEOTIDE SEQUENCE</scope>
    <source>
        <strain evidence="1">RCC3387</strain>
    </source>
</reference>